<proteinExistence type="predicted"/>
<organism evidence="3">
    <name type="scientific">Onchocerca flexuosa</name>
    <dbReference type="NCBI Taxonomy" id="387005"/>
    <lineage>
        <taxon>Eukaryota</taxon>
        <taxon>Metazoa</taxon>
        <taxon>Ecdysozoa</taxon>
        <taxon>Nematoda</taxon>
        <taxon>Chromadorea</taxon>
        <taxon>Rhabditida</taxon>
        <taxon>Spirurina</taxon>
        <taxon>Spiruromorpha</taxon>
        <taxon>Filarioidea</taxon>
        <taxon>Onchocercidae</taxon>
        <taxon>Onchocerca</taxon>
    </lineage>
</organism>
<name>A0A183HY62_9BILA</name>
<evidence type="ECO:0000313" key="3">
    <source>
        <dbReference type="WBParaSite" id="OFLC_0001242501-mRNA-1"/>
    </source>
</evidence>
<dbReference type="WBParaSite" id="OFLC_0001242501-mRNA-1">
    <property type="protein sequence ID" value="OFLC_0001242501-mRNA-1"/>
    <property type="gene ID" value="OFLC_0001242501"/>
</dbReference>
<evidence type="ECO:0000313" key="1">
    <source>
        <dbReference type="EMBL" id="VDP11289.1"/>
    </source>
</evidence>
<protein>
    <submittedName>
        <fullName evidence="3">Ovule protein</fullName>
    </submittedName>
</protein>
<reference evidence="3" key="1">
    <citation type="submission" date="2016-06" db="UniProtKB">
        <authorList>
            <consortium name="WormBaseParasite"/>
        </authorList>
    </citation>
    <scope>IDENTIFICATION</scope>
</reference>
<reference evidence="1 2" key="2">
    <citation type="submission" date="2018-11" db="EMBL/GenBank/DDBJ databases">
        <authorList>
            <consortium name="Pathogen Informatics"/>
        </authorList>
    </citation>
    <scope>NUCLEOTIDE SEQUENCE [LARGE SCALE GENOMIC DNA]</scope>
</reference>
<gene>
    <name evidence="1" type="ORF">OFLC_LOCUS12424</name>
</gene>
<keyword evidence="2" id="KW-1185">Reference proteome</keyword>
<evidence type="ECO:0000313" key="2">
    <source>
        <dbReference type="Proteomes" id="UP000267606"/>
    </source>
</evidence>
<dbReference type="AlphaFoldDB" id="A0A183HY62"/>
<sequence>MSICRSRLKLLQGNEYSEVKSIVLCCFGGLKPFHILFCELATEHSSFHGKRYNMANDHHPIEVRMFEGKLSLYLIICTGNYRYLEQRKELMIHGLIHLVQSC</sequence>
<accession>A0A183HY62</accession>
<dbReference type="EMBL" id="UZAJ01039840">
    <property type="protein sequence ID" value="VDP11289.1"/>
    <property type="molecule type" value="Genomic_DNA"/>
</dbReference>
<dbReference type="Proteomes" id="UP000267606">
    <property type="component" value="Unassembled WGS sequence"/>
</dbReference>